<dbReference type="Proteomes" id="UP000018851">
    <property type="component" value="Chromosome"/>
</dbReference>
<dbReference type="PANTHER" id="PTHR43481">
    <property type="entry name" value="FRUCTOSE-1-PHOSPHATE PHOSPHATASE"/>
    <property type="match status" value="1"/>
</dbReference>
<dbReference type="InterPro" id="IPR051806">
    <property type="entry name" value="HAD-like_SPP"/>
</dbReference>
<gene>
    <name evidence="1" type="ORF">NX02_03675</name>
</gene>
<name>W0A3I7_9SPHN</name>
<dbReference type="InterPro" id="IPR006439">
    <property type="entry name" value="HAD-SF_hydro_IA"/>
</dbReference>
<keyword evidence="2" id="KW-1185">Reference proteome</keyword>
<dbReference type="SUPFAM" id="SSF56784">
    <property type="entry name" value="HAD-like"/>
    <property type="match status" value="1"/>
</dbReference>
<dbReference type="SFLD" id="SFLDS00003">
    <property type="entry name" value="Haloacid_Dehalogenase"/>
    <property type="match status" value="1"/>
</dbReference>
<accession>W0A3I7</accession>
<evidence type="ECO:0000313" key="2">
    <source>
        <dbReference type="Proteomes" id="UP000018851"/>
    </source>
</evidence>
<reference evidence="1 2" key="1">
    <citation type="submission" date="2013-07" db="EMBL/GenBank/DDBJ databases">
        <title>Completed genome of Sphingomonas sanxanigenens NX02.</title>
        <authorList>
            <person name="Ma T."/>
            <person name="Huang H."/>
            <person name="Wu M."/>
            <person name="Li X."/>
            <person name="Li G."/>
        </authorList>
    </citation>
    <scope>NUCLEOTIDE SEQUENCE [LARGE SCALE GENOMIC DNA]</scope>
    <source>
        <strain evidence="1 2">NX02</strain>
    </source>
</reference>
<dbReference type="InterPro" id="IPR036412">
    <property type="entry name" value="HAD-like_sf"/>
</dbReference>
<dbReference type="SFLD" id="SFLDG01129">
    <property type="entry name" value="C1.5:_HAD__Beta-PGM__Phosphata"/>
    <property type="match status" value="1"/>
</dbReference>
<dbReference type="KEGG" id="ssan:NX02_03675"/>
<organism evidence="1 2">
    <name type="scientific">Sphingomonas sanxanigenens DSM 19645 = NX02</name>
    <dbReference type="NCBI Taxonomy" id="1123269"/>
    <lineage>
        <taxon>Bacteria</taxon>
        <taxon>Pseudomonadati</taxon>
        <taxon>Pseudomonadota</taxon>
        <taxon>Alphaproteobacteria</taxon>
        <taxon>Sphingomonadales</taxon>
        <taxon>Sphingomonadaceae</taxon>
        <taxon>Sphingomonas</taxon>
    </lineage>
</organism>
<dbReference type="STRING" id="1123269.NX02_03675"/>
<dbReference type="AlphaFoldDB" id="W0A3I7"/>
<proteinExistence type="predicted"/>
<dbReference type="GO" id="GO:0050308">
    <property type="term" value="F:sugar-phosphatase activity"/>
    <property type="evidence" value="ECO:0007669"/>
    <property type="project" value="TreeGrafter"/>
</dbReference>
<evidence type="ECO:0008006" key="3">
    <source>
        <dbReference type="Google" id="ProtNLM"/>
    </source>
</evidence>
<dbReference type="Pfam" id="PF00702">
    <property type="entry name" value="Hydrolase"/>
    <property type="match status" value="1"/>
</dbReference>
<dbReference type="PANTHER" id="PTHR43481:SF4">
    <property type="entry name" value="GLYCEROL-1-PHOSPHATE PHOSPHOHYDROLASE 1-RELATED"/>
    <property type="match status" value="1"/>
</dbReference>
<dbReference type="Gene3D" id="3.40.50.1000">
    <property type="entry name" value="HAD superfamily/HAD-like"/>
    <property type="match status" value="1"/>
</dbReference>
<dbReference type="eggNOG" id="COG0637">
    <property type="taxonomic scope" value="Bacteria"/>
</dbReference>
<dbReference type="PATRIC" id="fig|1123269.5.peg.720"/>
<dbReference type="NCBIfam" id="TIGR01509">
    <property type="entry name" value="HAD-SF-IA-v3"/>
    <property type="match status" value="1"/>
</dbReference>
<dbReference type="InterPro" id="IPR023198">
    <property type="entry name" value="PGP-like_dom2"/>
</dbReference>
<dbReference type="Gene3D" id="1.10.150.240">
    <property type="entry name" value="Putative phosphatase, domain 2"/>
    <property type="match status" value="1"/>
</dbReference>
<dbReference type="InterPro" id="IPR023214">
    <property type="entry name" value="HAD_sf"/>
</dbReference>
<protein>
    <recommendedName>
        <fullName evidence="3">Glycerol-3-phosphatase</fullName>
    </recommendedName>
</protein>
<evidence type="ECO:0000313" key="1">
    <source>
        <dbReference type="EMBL" id="AHE52489.1"/>
    </source>
</evidence>
<dbReference type="RefSeq" id="WP_245648758.1">
    <property type="nucleotide sequence ID" value="NZ_CP006644.1"/>
</dbReference>
<dbReference type="HOGENOM" id="CLU_045011_13_4_5"/>
<sequence>MTIAFMDMPTAASAALPHAGRRFAAFLFDMDGTLITSIDSANRAWTRWAAMRGFDPAHVISIMHGVRTVETMKRLGVADPEAEAAWITRTEIEDTEGVVPIAGVAEFLATIPAGRWAIVTSASRALAEARLARAGIAVPPVLVTAEDVERGKPDPACFLLGAARLGVDPVRCLVLEDTLAGLAAADAAGAAGLAITVTHSHPIATAHPAIRDYRGLAVAAGADGLAIVRSGPHGAG</sequence>
<dbReference type="EMBL" id="CP006644">
    <property type="protein sequence ID" value="AHE52489.1"/>
    <property type="molecule type" value="Genomic_DNA"/>
</dbReference>